<reference evidence="5 6" key="1">
    <citation type="submission" date="2017-06" db="EMBL/GenBank/DDBJ databases">
        <title>Ant-infecting Ophiocordyceps genomes reveal a high diversity of potential behavioral manipulation genes and a possible major role for enterotoxins.</title>
        <authorList>
            <person name="De Bekker C."/>
            <person name="Evans H.C."/>
            <person name="Brachmann A."/>
            <person name="Hughes D.P."/>
        </authorList>
    </citation>
    <scope>NUCLEOTIDE SEQUENCE [LARGE SCALE GENOMIC DNA]</scope>
    <source>
        <strain evidence="5 6">1348a</strain>
    </source>
</reference>
<dbReference type="CDD" id="cd00302">
    <property type="entry name" value="cytochrome_P450"/>
    <property type="match status" value="1"/>
</dbReference>
<accession>A0A2C5ZJM6</accession>
<dbReference type="Pfam" id="PF00067">
    <property type="entry name" value="p450"/>
    <property type="match status" value="1"/>
</dbReference>
<dbReference type="OrthoDB" id="1470350at2759"/>
<evidence type="ECO:0008006" key="7">
    <source>
        <dbReference type="Google" id="ProtNLM"/>
    </source>
</evidence>
<keyword evidence="6" id="KW-1185">Reference proteome</keyword>
<dbReference type="SUPFAM" id="SSF48264">
    <property type="entry name" value="Cytochrome P450"/>
    <property type="match status" value="1"/>
</dbReference>
<organism evidence="5 6">
    <name type="scientific">Ophiocordyceps australis</name>
    <dbReference type="NCBI Taxonomy" id="1399860"/>
    <lineage>
        <taxon>Eukaryota</taxon>
        <taxon>Fungi</taxon>
        <taxon>Dikarya</taxon>
        <taxon>Ascomycota</taxon>
        <taxon>Pezizomycotina</taxon>
        <taxon>Sordariomycetes</taxon>
        <taxon>Hypocreomycetidae</taxon>
        <taxon>Hypocreales</taxon>
        <taxon>Ophiocordycipitaceae</taxon>
        <taxon>Ophiocordyceps</taxon>
    </lineage>
</organism>
<dbReference type="GO" id="GO:0016705">
    <property type="term" value="F:oxidoreductase activity, acting on paired donors, with incorporation or reduction of molecular oxygen"/>
    <property type="evidence" value="ECO:0007669"/>
    <property type="project" value="InterPro"/>
</dbReference>
<evidence type="ECO:0000256" key="1">
    <source>
        <dbReference type="ARBA" id="ARBA00022617"/>
    </source>
</evidence>
<protein>
    <recommendedName>
        <fullName evidence="7">Cytochrome P450 monooxygenase</fullName>
    </recommendedName>
</protein>
<gene>
    <name evidence="5" type="ORF">CDD82_6753</name>
</gene>
<dbReference type="InterPro" id="IPR050121">
    <property type="entry name" value="Cytochrome_P450_monoxygenase"/>
</dbReference>
<comment type="caution">
    <text evidence="5">The sequence shown here is derived from an EMBL/GenBank/DDBJ whole genome shotgun (WGS) entry which is preliminary data.</text>
</comment>
<evidence type="ECO:0000256" key="4">
    <source>
        <dbReference type="PIRSR" id="PIRSR602401-1"/>
    </source>
</evidence>
<dbReference type="PRINTS" id="PR00385">
    <property type="entry name" value="P450"/>
</dbReference>
<keyword evidence="2 4" id="KW-0479">Metal-binding</keyword>
<dbReference type="PANTHER" id="PTHR24305">
    <property type="entry name" value="CYTOCHROME P450"/>
    <property type="match status" value="1"/>
</dbReference>
<dbReference type="Gene3D" id="1.10.630.10">
    <property type="entry name" value="Cytochrome P450"/>
    <property type="match status" value="1"/>
</dbReference>
<name>A0A2C5ZJM6_9HYPO</name>
<keyword evidence="3 4" id="KW-0408">Iron</keyword>
<dbReference type="InterPro" id="IPR001128">
    <property type="entry name" value="Cyt_P450"/>
</dbReference>
<dbReference type="PANTHER" id="PTHR24305:SF87">
    <property type="entry name" value="CYTOCHROME P450 MONOOXYGENASE ALND-RELATED"/>
    <property type="match status" value="1"/>
</dbReference>
<dbReference type="FunFam" id="1.10.630.10:FF:000090">
    <property type="entry name" value="Cytochrome P450 monooxygenase"/>
    <property type="match status" value="1"/>
</dbReference>
<dbReference type="Proteomes" id="UP000224854">
    <property type="component" value="Unassembled WGS sequence"/>
</dbReference>
<dbReference type="GO" id="GO:0005506">
    <property type="term" value="F:iron ion binding"/>
    <property type="evidence" value="ECO:0007669"/>
    <property type="project" value="InterPro"/>
</dbReference>
<feature type="binding site" description="axial binding residue" evidence="4">
    <location>
        <position position="488"/>
    </location>
    <ligand>
        <name>heme</name>
        <dbReference type="ChEBI" id="CHEBI:30413"/>
    </ligand>
    <ligandPart>
        <name>Fe</name>
        <dbReference type="ChEBI" id="CHEBI:18248"/>
    </ligandPart>
</feature>
<dbReference type="GO" id="GO:0004497">
    <property type="term" value="F:monooxygenase activity"/>
    <property type="evidence" value="ECO:0007669"/>
    <property type="project" value="InterPro"/>
</dbReference>
<dbReference type="PRINTS" id="PR00463">
    <property type="entry name" value="EP450I"/>
</dbReference>
<dbReference type="InterPro" id="IPR002401">
    <property type="entry name" value="Cyt_P450_E_grp-I"/>
</dbReference>
<proteinExistence type="predicted"/>
<evidence type="ECO:0000313" key="5">
    <source>
        <dbReference type="EMBL" id="PHH82195.1"/>
    </source>
</evidence>
<dbReference type="AlphaFoldDB" id="A0A2C5ZJM6"/>
<sequence>MPQFYLKGQDPSTAIDIDVPPSSSLDDIQALVATQYTIVVPEGIGFAIDGNKTTVPSDITAAKGPVGITIDDQDIKDIPGPKGIPYFGNYLEIYPDHLGNNERLFQKYGPLFVVNNMDARLYLTNDPKYATIFLAENGYFGKLLIPGHPLYPIKLPEAGVFLGDSNTEAWRQAHKFLPPALGPKAARHYAPQMQKTIESAFKVFDQLAQQDEAWNVYQYMLKAGSQAVGKLVLGMDFDHFKSVDTPLDEMISLIAENLQLIKRVSLAGEWYSKLPFGDPKRLRDTKVRIRQLVMTSVESARKGEADLELQEAALSSENVIDYCLRAKDSKGNKLPVDQFVEALCVTTGAGFTTTSSLLSWCIFVMVKYPEMQQRLLQELVDFGWTHDTQATAELTNSMPFLDKLIKETQRCHNPAYQPARTSMVDMILPGGYKLPKDSVVVSSIHHLHNNEKYWDNPLRFDPDRWDTEAVKKRPTGLYMPFAIGPRSCIGFNFALQEVKVFLPKLVYRYKFTLAQNGPLEYDPYFQLIRPNNLYVRAEQRVKWPPKSE</sequence>
<comment type="cofactor">
    <cofactor evidence="4">
        <name>heme</name>
        <dbReference type="ChEBI" id="CHEBI:30413"/>
    </cofactor>
</comment>
<dbReference type="GO" id="GO:0020037">
    <property type="term" value="F:heme binding"/>
    <property type="evidence" value="ECO:0007669"/>
    <property type="project" value="InterPro"/>
</dbReference>
<dbReference type="EMBL" id="NJEU01000072">
    <property type="protein sequence ID" value="PHH82195.1"/>
    <property type="molecule type" value="Genomic_DNA"/>
</dbReference>
<evidence type="ECO:0000256" key="2">
    <source>
        <dbReference type="ARBA" id="ARBA00022723"/>
    </source>
</evidence>
<dbReference type="InterPro" id="IPR036396">
    <property type="entry name" value="Cyt_P450_sf"/>
</dbReference>
<evidence type="ECO:0000256" key="3">
    <source>
        <dbReference type="ARBA" id="ARBA00023004"/>
    </source>
</evidence>
<evidence type="ECO:0000313" key="6">
    <source>
        <dbReference type="Proteomes" id="UP000224854"/>
    </source>
</evidence>
<keyword evidence="1 4" id="KW-0349">Heme</keyword>